<keyword evidence="2" id="KW-1185">Reference proteome</keyword>
<proteinExistence type="predicted"/>
<gene>
    <name evidence="1" type="ORF">PHYSODRAFT_415076</name>
</gene>
<reference evidence="1 2" key="1">
    <citation type="journal article" date="2006" name="Science">
        <title>Phytophthora genome sequences uncover evolutionary origins and mechanisms of pathogenesis.</title>
        <authorList>
            <person name="Tyler B.M."/>
            <person name="Tripathy S."/>
            <person name="Zhang X."/>
            <person name="Dehal P."/>
            <person name="Jiang R.H."/>
            <person name="Aerts A."/>
            <person name="Arredondo F.D."/>
            <person name="Baxter L."/>
            <person name="Bensasson D."/>
            <person name="Beynon J.L."/>
            <person name="Chapman J."/>
            <person name="Damasceno C.M."/>
            <person name="Dorrance A.E."/>
            <person name="Dou D."/>
            <person name="Dickerman A.W."/>
            <person name="Dubchak I.L."/>
            <person name="Garbelotto M."/>
            <person name="Gijzen M."/>
            <person name="Gordon S.G."/>
            <person name="Govers F."/>
            <person name="Grunwald N.J."/>
            <person name="Huang W."/>
            <person name="Ivors K.L."/>
            <person name="Jones R.W."/>
            <person name="Kamoun S."/>
            <person name="Krampis K."/>
            <person name="Lamour K.H."/>
            <person name="Lee M.K."/>
            <person name="McDonald W.H."/>
            <person name="Medina M."/>
            <person name="Meijer H.J."/>
            <person name="Nordberg E.K."/>
            <person name="Maclean D.J."/>
            <person name="Ospina-Giraldo M.D."/>
            <person name="Morris P.F."/>
            <person name="Phuntumart V."/>
            <person name="Putnam N.H."/>
            <person name="Rash S."/>
            <person name="Rose J.K."/>
            <person name="Sakihama Y."/>
            <person name="Salamov A.A."/>
            <person name="Savidor A."/>
            <person name="Scheuring C.F."/>
            <person name="Smith B.M."/>
            <person name="Sobral B.W."/>
            <person name="Terry A."/>
            <person name="Torto-Alalibo T.A."/>
            <person name="Win J."/>
            <person name="Xu Z."/>
            <person name="Zhang H."/>
            <person name="Grigoriev I.V."/>
            <person name="Rokhsar D.S."/>
            <person name="Boore J.L."/>
        </authorList>
    </citation>
    <scope>NUCLEOTIDE SEQUENCE [LARGE SCALE GENOMIC DNA]</scope>
    <source>
        <strain evidence="1 2">P6497</strain>
    </source>
</reference>
<feature type="non-terminal residue" evidence="1">
    <location>
        <position position="1"/>
    </location>
</feature>
<evidence type="ECO:0000313" key="2">
    <source>
        <dbReference type="Proteomes" id="UP000002640"/>
    </source>
</evidence>
<dbReference type="KEGG" id="psoj:PHYSODRAFT_415076"/>
<accession>G5AEG7</accession>
<dbReference type="Proteomes" id="UP000002640">
    <property type="component" value="Unassembled WGS sequence"/>
</dbReference>
<dbReference type="InParanoid" id="G5AEG7"/>
<evidence type="ECO:0000313" key="1">
    <source>
        <dbReference type="EMBL" id="EGZ06569.1"/>
    </source>
</evidence>
<organism evidence="1 2">
    <name type="scientific">Phytophthora sojae (strain P6497)</name>
    <name type="common">Soybean stem and root rot agent</name>
    <name type="synonym">Phytophthora megasperma f. sp. glycines</name>
    <dbReference type="NCBI Taxonomy" id="1094619"/>
    <lineage>
        <taxon>Eukaryota</taxon>
        <taxon>Sar</taxon>
        <taxon>Stramenopiles</taxon>
        <taxon>Oomycota</taxon>
        <taxon>Peronosporomycetes</taxon>
        <taxon>Peronosporales</taxon>
        <taxon>Peronosporaceae</taxon>
        <taxon>Phytophthora</taxon>
    </lineage>
</organism>
<name>G5AEG7_PHYSP</name>
<dbReference type="GeneID" id="20651857"/>
<evidence type="ECO:0008006" key="3">
    <source>
        <dbReference type="Google" id="ProtNLM"/>
    </source>
</evidence>
<dbReference type="AlphaFoldDB" id="G5AEG7"/>
<sequence length="110" mass="12439">TGIRVHLQYCTMHMLRNMNKHYGLGDQAFQNAVWNIQGAEKQREFADGLAKLRRDYGYAVANYIASIPTDFWSLSSASTVLPLFGWRSTNFVESENSTTVESGIRDVGPY</sequence>
<protein>
    <recommendedName>
        <fullName evidence="3">MULE transposase domain-containing protein</fullName>
    </recommendedName>
</protein>
<dbReference type="EMBL" id="JH159164">
    <property type="protein sequence ID" value="EGZ06569.1"/>
    <property type="molecule type" value="Genomic_DNA"/>
</dbReference>
<feature type="non-terminal residue" evidence="1">
    <location>
        <position position="110"/>
    </location>
</feature>
<dbReference type="RefSeq" id="XP_009538466.1">
    <property type="nucleotide sequence ID" value="XM_009540171.1"/>
</dbReference>